<gene>
    <name evidence="1" type="ORF">AsAng_0019930</name>
</gene>
<accession>A0A915YE12</accession>
<protein>
    <submittedName>
        <fullName evidence="1">Uncharacterized protein</fullName>
    </submittedName>
</protein>
<evidence type="ECO:0000313" key="1">
    <source>
        <dbReference type="EMBL" id="BDS11281.1"/>
    </source>
</evidence>
<organism evidence="1 2">
    <name type="scientific">Aureispira anguillae</name>
    <dbReference type="NCBI Taxonomy" id="2864201"/>
    <lineage>
        <taxon>Bacteria</taxon>
        <taxon>Pseudomonadati</taxon>
        <taxon>Bacteroidota</taxon>
        <taxon>Saprospiria</taxon>
        <taxon>Saprospirales</taxon>
        <taxon>Saprospiraceae</taxon>
        <taxon>Aureispira</taxon>
    </lineage>
</organism>
<dbReference type="AlphaFoldDB" id="A0A915YE12"/>
<evidence type="ECO:0000313" key="2">
    <source>
        <dbReference type="Proteomes" id="UP001060919"/>
    </source>
</evidence>
<sequence>MNKTNHLIKGKRFEKLWETYKDKYTTDGYALIEIKDIYLPFWKCKQAIVVEKEVELDRFSRIILELITKGIDTHHEICAFLGLEPNSFATMQFHFLLKNNLIRETIEAIYELTDIGVAFLAKEMNVKNMETIDFDYFLMDKMGKRNEPFTFFDAQKPIDHLEWSAEKVKTFSGYHIRPTNRLIQDKRSLMLPTEKALEPTFLQISQERNAFAAFFNQQVKQQYFYDFANSTLKKYRQSIAFIALVYEKEDNPREIRLDIRQSKRSVLNFKTHELEKELSQRVSRIWHQLP</sequence>
<name>A0A915YE12_9BACT</name>
<keyword evidence="2" id="KW-1185">Reference proteome</keyword>
<dbReference type="RefSeq" id="WP_264792479.1">
    <property type="nucleotide sequence ID" value="NZ_AP026867.1"/>
</dbReference>
<dbReference type="EMBL" id="AP026867">
    <property type="protein sequence ID" value="BDS11281.1"/>
    <property type="molecule type" value="Genomic_DNA"/>
</dbReference>
<dbReference type="KEGG" id="aup:AsAng_0019930"/>
<proteinExistence type="predicted"/>
<dbReference type="Proteomes" id="UP001060919">
    <property type="component" value="Chromosome"/>
</dbReference>
<reference evidence="1" key="1">
    <citation type="submission" date="2022-09" db="EMBL/GenBank/DDBJ databases">
        <title>Aureispira anguillicida sp. nov., isolated from Leptocephalus of Japanese eel Anguilla japonica.</title>
        <authorList>
            <person name="Yuasa K."/>
            <person name="Mekata T."/>
            <person name="Ikunari K."/>
        </authorList>
    </citation>
    <scope>NUCLEOTIDE SEQUENCE</scope>
    <source>
        <strain evidence="1">EL160426</strain>
    </source>
</reference>